<dbReference type="GO" id="GO:0003735">
    <property type="term" value="F:structural constituent of ribosome"/>
    <property type="evidence" value="ECO:0007669"/>
    <property type="project" value="InterPro"/>
</dbReference>
<reference evidence="6" key="1">
    <citation type="journal article" date="2018" name="Nat. Microbiol.">
        <title>Leveraging single-cell genomics to expand the fungal tree of life.</title>
        <authorList>
            <person name="Ahrendt S.R."/>
            <person name="Quandt C.A."/>
            <person name="Ciobanu D."/>
            <person name="Clum A."/>
            <person name="Salamov A."/>
            <person name="Andreopoulos B."/>
            <person name="Cheng J.F."/>
            <person name="Woyke T."/>
            <person name="Pelin A."/>
            <person name="Henrissat B."/>
            <person name="Reynolds N.K."/>
            <person name="Benny G.L."/>
            <person name="Smith M.E."/>
            <person name="James T.Y."/>
            <person name="Grigoriev I.V."/>
        </authorList>
    </citation>
    <scope>NUCLEOTIDE SEQUENCE [LARGE SCALE GENOMIC DNA]</scope>
    <source>
        <strain evidence="6">Baker2002</strain>
    </source>
</reference>
<dbReference type="OrthoDB" id="413436at2759"/>
<protein>
    <recommendedName>
        <fullName evidence="4">37S ribosomal protein MRP2, mitochondrial</fullName>
    </recommendedName>
</protein>
<dbReference type="SUPFAM" id="SSF57716">
    <property type="entry name" value="Glucocorticoid receptor-like (DNA-binding domain)"/>
    <property type="match status" value="1"/>
</dbReference>
<gene>
    <name evidence="5" type="ORF">METBISCDRAFT_21936</name>
</gene>
<dbReference type="InterPro" id="IPR001209">
    <property type="entry name" value="Ribosomal_uS14"/>
</dbReference>
<evidence type="ECO:0000256" key="3">
    <source>
        <dbReference type="ARBA" id="ARBA00023274"/>
    </source>
</evidence>
<evidence type="ECO:0000256" key="1">
    <source>
        <dbReference type="ARBA" id="ARBA00009083"/>
    </source>
</evidence>
<name>A0A4P9ZI78_9ASCO</name>
<evidence type="ECO:0000313" key="5">
    <source>
        <dbReference type="EMBL" id="RKP32031.1"/>
    </source>
</evidence>
<dbReference type="AlphaFoldDB" id="A0A4P9ZI78"/>
<keyword evidence="3" id="KW-0687">Ribonucleoprotein</keyword>
<dbReference type="EMBL" id="ML004435">
    <property type="protein sequence ID" value="RKP32031.1"/>
    <property type="molecule type" value="Genomic_DNA"/>
</dbReference>
<proteinExistence type="inferred from homology"/>
<dbReference type="GO" id="GO:0003677">
    <property type="term" value="F:DNA binding"/>
    <property type="evidence" value="ECO:0007669"/>
    <property type="project" value="UniProtKB-KW"/>
</dbReference>
<organism evidence="5 6">
    <name type="scientific">Metschnikowia bicuspidata</name>
    <dbReference type="NCBI Taxonomy" id="27322"/>
    <lineage>
        <taxon>Eukaryota</taxon>
        <taxon>Fungi</taxon>
        <taxon>Dikarya</taxon>
        <taxon>Ascomycota</taxon>
        <taxon>Saccharomycotina</taxon>
        <taxon>Pichiomycetes</taxon>
        <taxon>Metschnikowiaceae</taxon>
        <taxon>Metschnikowia</taxon>
    </lineage>
</organism>
<dbReference type="GO" id="GO:0006412">
    <property type="term" value="P:translation"/>
    <property type="evidence" value="ECO:0007669"/>
    <property type="project" value="InterPro"/>
</dbReference>
<keyword evidence="6" id="KW-1185">Reference proteome</keyword>
<dbReference type="GO" id="GO:0005763">
    <property type="term" value="C:mitochondrial small ribosomal subunit"/>
    <property type="evidence" value="ECO:0007669"/>
    <property type="project" value="TreeGrafter"/>
</dbReference>
<keyword evidence="5" id="KW-0675">Receptor</keyword>
<evidence type="ECO:0000313" key="6">
    <source>
        <dbReference type="Proteomes" id="UP000268321"/>
    </source>
</evidence>
<accession>A0A4P9ZI78</accession>
<dbReference type="Pfam" id="PF00253">
    <property type="entry name" value="Ribosomal_S14"/>
    <property type="match status" value="1"/>
</dbReference>
<dbReference type="PANTHER" id="PTHR19836">
    <property type="entry name" value="30S RIBOSOMAL PROTEIN S14"/>
    <property type="match status" value="1"/>
</dbReference>
<dbReference type="NCBIfam" id="NF006477">
    <property type="entry name" value="PRK08881.1"/>
    <property type="match status" value="1"/>
</dbReference>
<dbReference type="Proteomes" id="UP000268321">
    <property type="component" value="Unassembled WGS sequence"/>
</dbReference>
<evidence type="ECO:0000256" key="4">
    <source>
        <dbReference type="ARBA" id="ARBA00076896"/>
    </source>
</evidence>
<evidence type="ECO:0000256" key="2">
    <source>
        <dbReference type="ARBA" id="ARBA00022980"/>
    </source>
</evidence>
<keyword evidence="5" id="KW-0238">DNA-binding</keyword>
<keyword evidence="2" id="KW-0689">Ribosomal protein</keyword>
<comment type="similarity">
    <text evidence="1">Belongs to the universal ribosomal protein uS14 family.</text>
</comment>
<dbReference type="PANTHER" id="PTHR19836:SF19">
    <property type="entry name" value="SMALL RIBOSOMAL SUBUNIT PROTEIN US14M"/>
    <property type="match status" value="1"/>
</dbReference>
<dbReference type="FunFam" id="1.10.287.1480:FF:000001">
    <property type="entry name" value="30S ribosomal protein S14"/>
    <property type="match status" value="1"/>
</dbReference>
<sequence>MPFRFPVKFEIPKHCYINARVLKDHFKRLQVAEHEVTRKALKYIARNTELPANARLEAQLQLTAMPKYTCQTQIRDRCVATGHSRSVISDFKLNRTAFRNRAMAGQIPGVVKASW</sequence>
<dbReference type="Gene3D" id="1.10.287.1480">
    <property type="match status" value="1"/>
</dbReference>